<gene>
    <name evidence="1" type="ORF">SPARVUS_LOCUS6469310</name>
</gene>
<name>A0ABN9D328_9NEOB</name>
<comment type="caution">
    <text evidence="1">The sequence shown here is derived from an EMBL/GenBank/DDBJ whole genome shotgun (WGS) entry which is preliminary data.</text>
</comment>
<organism evidence="1 2">
    <name type="scientific">Staurois parvus</name>
    <dbReference type="NCBI Taxonomy" id="386267"/>
    <lineage>
        <taxon>Eukaryota</taxon>
        <taxon>Metazoa</taxon>
        <taxon>Chordata</taxon>
        <taxon>Craniata</taxon>
        <taxon>Vertebrata</taxon>
        <taxon>Euteleostomi</taxon>
        <taxon>Amphibia</taxon>
        <taxon>Batrachia</taxon>
        <taxon>Anura</taxon>
        <taxon>Neobatrachia</taxon>
        <taxon>Ranoidea</taxon>
        <taxon>Ranidae</taxon>
        <taxon>Staurois</taxon>
    </lineage>
</organism>
<evidence type="ECO:0000313" key="1">
    <source>
        <dbReference type="EMBL" id="CAI9566909.1"/>
    </source>
</evidence>
<sequence length="86" mass="9938">GIVSGKQCCQCGRDDTVYSCTSWAVWKSDWVQVLGPCIERTCFRQQEKEFTMKLCAAFLEMLIQELKLSNQMFREGRFAHLKHGLS</sequence>
<protein>
    <submittedName>
        <fullName evidence="1">Uncharacterized protein</fullName>
    </submittedName>
</protein>
<reference evidence="1" key="1">
    <citation type="submission" date="2023-05" db="EMBL/GenBank/DDBJ databases">
        <authorList>
            <person name="Stuckert A."/>
        </authorList>
    </citation>
    <scope>NUCLEOTIDE SEQUENCE</scope>
</reference>
<proteinExistence type="predicted"/>
<dbReference type="Proteomes" id="UP001162483">
    <property type="component" value="Unassembled WGS sequence"/>
</dbReference>
<dbReference type="EMBL" id="CATNWA010014076">
    <property type="protein sequence ID" value="CAI9566909.1"/>
    <property type="molecule type" value="Genomic_DNA"/>
</dbReference>
<feature type="non-terminal residue" evidence="1">
    <location>
        <position position="1"/>
    </location>
</feature>
<keyword evidence="2" id="KW-1185">Reference proteome</keyword>
<evidence type="ECO:0000313" key="2">
    <source>
        <dbReference type="Proteomes" id="UP001162483"/>
    </source>
</evidence>
<accession>A0ABN9D328</accession>